<reference evidence="2" key="1">
    <citation type="submission" date="2022-03" db="EMBL/GenBank/DDBJ databases">
        <authorList>
            <person name="Martin C."/>
        </authorList>
    </citation>
    <scope>NUCLEOTIDE SEQUENCE</scope>
</reference>
<proteinExistence type="predicted"/>
<dbReference type="Pfam" id="PF12494">
    <property type="entry name" value="DUF3695"/>
    <property type="match status" value="1"/>
</dbReference>
<feature type="region of interest" description="Disordered" evidence="1">
    <location>
        <begin position="1"/>
        <end position="43"/>
    </location>
</feature>
<sequence>MQMSSRDPYPFPTLQNDEDFQGASGTEKKPYGLPTHLAQKNEPWQRLNTTPTLSSARREVYHFDPQAPRDSLDFVLKAQYDHHNAFLVGKPGTLNQPETLGQEHGRVLKNRIVEQPEPENPLNHPLRVATDPKRRTIDSMHSCHNAIEGHHTQTTNRGYSRKPGGGFFEY</sequence>
<accession>A0A8J1XFR8</accession>
<dbReference type="EMBL" id="CAIIXF020000005">
    <property type="protein sequence ID" value="CAH1785034.1"/>
    <property type="molecule type" value="Genomic_DNA"/>
</dbReference>
<keyword evidence="3" id="KW-1185">Reference proteome</keyword>
<evidence type="ECO:0000256" key="1">
    <source>
        <dbReference type="SAM" id="MobiDB-lite"/>
    </source>
</evidence>
<name>A0A8J1XFR8_OWEFU</name>
<dbReference type="AlphaFoldDB" id="A0A8J1XFR8"/>
<evidence type="ECO:0000313" key="3">
    <source>
        <dbReference type="Proteomes" id="UP000749559"/>
    </source>
</evidence>
<dbReference type="OrthoDB" id="10013535at2759"/>
<protein>
    <submittedName>
        <fullName evidence="2">Uncharacterized protein</fullName>
    </submittedName>
</protein>
<gene>
    <name evidence="2" type="ORF">OFUS_LOCUS11142</name>
</gene>
<comment type="caution">
    <text evidence="2">The sequence shown here is derived from an EMBL/GenBank/DDBJ whole genome shotgun (WGS) entry which is preliminary data.</text>
</comment>
<dbReference type="InterPro" id="IPR022179">
    <property type="entry name" value="CFAP276"/>
</dbReference>
<organism evidence="2 3">
    <name type="scientific">Owenia fusiformis</name>
    <name type="common">Polychaete worm</name>
    <dbReference type="NCBI Taxonomy" id="6347"/>
    <lineage>
        <taxon>Eukaryota</taxon>
        <taxon>Metazoa</taxon>
        <taxon>Spiralia</taxon>
        <taxon>Lophotrochozoa</taxon>
        <taxon>Annelida</taxon>
        <taxon>Polychaeta</taxon>
        <taxon>Sedentaria</taxon>
        <taxon>Canalipalpata</taxon>
        <taxon>Sabellida</taxon>
        <taxon>Oweniida</taxon>
        <taxon>Oweniidae</taxon>
        <taxon>Owenia</taxon>
    </lineage>
</organism>
<dbReference type="Proteomes" id="UP000749559">
    <property type="component" value="Unassembled WGS sequence"/>
</dbReference>
<evidence type="ECO:0000313" key="2">
    <source>
        <dbReference type="EMBL" id="CAH1785034.1"/>
    </source>
</evidence>